<comment type="caution">
    <text evidence="2">The sequence shown here is derived from an EMBL/GenBank/DDBJ whole genome shotgun (WGS) entry which is preliminary data.</text>
</comment>
<reference evidence="3" key="1">
    <citation type="journal article" date="2019" name="Int. J. Syst. Evol. Microbiol.">
        <title>The Global Catalogue of Microorganisms (GCM) 10K type strain sequencing project: providing services to taxonomists for standard genome sequencing and annotation.</title>
        <authorList>
            <consortium name="The Broad Institute Genomics Platform"/>
            <consortium name="The Broad Institute Genome Sequencing Center for Infectious Disease"/>
            <person name="Wu L."/>
            <person name="Ma J."/>
        </authorList>
    </citation>
    <scope>NUCLEOTIDE SEQUENCE [LARGE SCALE GENOMIC DNA]</scope>
    <source>
        <strain evidence="3">JCM 16904</strain>
    </source>
</reference>
<feature type="transmembrane region" description="Helical" evidence="1">
    <location>
        <begin position="21"/>
        <end position="42"/>
    </location>
</feature>
<feature type="transmembrane region" description="Helical" evidence="1">
    <location>
        <begin position="136"/>
        <end position="158"/>
    </location>
</feature>
<evidence type="ECO:0000256" key="1">
    <source>
        <dbReference type="SAM" id="Phobius"/>
    </source>
</evidence>
<keyword evidence="1" id="KW-0472">Membrane</keyword>
<dbReference type="RefSeq" id="WP_344888736.1">
    <property type="nucleotide sequence ID" value="NZ_BAAAZP010000149.1"/>
</dbReference>
<dbReference type="Proteomes" id="UP001500902">
    <property type="component" value="Unassembled WGS sequence"/>
</dbReference>
<protein>
    <recommendedName>
        <fullName evidence="4">DUF2269 domain-containing protein</fullName>
    </recommendedName>
</protein>
<feature type="transmembrane region" description="Helical" evidence="1">
    <location>
        <begin position="96"/>
        <end position="116"/>
    </location>
</feature>
<keyword evidence="3" id="KW-1185">Reference proteome</keyword>
<evidence type="ECO:0000313" key="3">
    <source>
        <dbReference type="Proteomes" id="UP001500902"/>
    </source>
</evidence>
<proteinExistence type="predicted"/>
<keyword evidence="1" id="KW-0812">Transmembrane</keyword>
<evidence type="ECO:0008006" key="4">
    <source>
        <dbReference type="Google" id="ProtNLM"/>
    </source>
</evidence>
<accession>A0ABP7D0A4</accession>
<evidence type="ECO:0000313" key="2">
    <source>
        <dbReference type="EMBL" id="GAA3696994.1"/>
    </source>
</evidence>
<gene>
    <name evidence="2" type="ORF">GCM10022224_073570</name>
</gene>
<organism evidence="2 3">
    <name type="scientific">Nonomuraea antimicrobica</name>
    <dbReference type="NCBI Taxonomy" id="561173"/>
    <lineage>
        <taxon>Bacteria</taxon>
        <taxon>Bacillati</taxon>
        <taxon>Actinomycetota</taxon>
        <taxon>Actinomycetes</taxon>
        <taxon>Streptosporangiales</taxon>
        <taxon>Streptosporangiaceae</taxon>
        <taxon>Nonomuraea</taxon>
    </lineage>
</organism>
<name>A0ABP7D0A4_9ACTN</name>
<keyword evidence="1" id="KW-1133">Transmembrane helix</keyword>
<feature type="transmembrane region" description="Helical" evidence="1">
    <location>
        <begin position="62"/>
        <end position="84"/>
    </location>
</feature>
<sequence length="170" mass="18118">MAAEFLDLEVSGMRPRIRKSIVVIHVIASVALLGEVWGLVVLNTSAALTNDLELAHAAYRLMPLLVFAGGIPLSLTALITGIALGLSSHWRLFRYYWTAGKLVLLVAVICVGMFLFDPEGMAAATSAGPAAPALRWGQVAALGTQIVMLLTATTLSVFKPRRRIRPAPAA</sequence>
<dbReference type="EMBL" id="BAAAZP010000149">
    <property type="protein sequence ID" value="GAA3696994.1"/>
    <property type="molecule type" value="Genomic_DNA"/>
</dbReference>